<feature type="transmembrane region" description="Helical" evidence="9">
    <location>
        <begin position="521"/>
        <end position="539"/>
    </location>
</feature>
<dbReference type="InterPro" id="IPR049943">
    <property type="entry name" value="Ser_HO-MeTrfase-like"/>
</dbReference>
<dbReference type="UniPathway" id="UPA00193"/>
<dbReference type="PIRSF" id="PIRSF000412">
    <property type="entry name" value="SHMT"/>
    <property type="match status" value="1"/>
</dbReference>
<evidence type="ECO:0000313" key="11">
    <source>
        <dbReference type="EMBL" id="ETO24232.1"/>
    </source>
</evidence>
<dbReference type="Gene3D" id="3.40.640.10">
    <property type="entry name" value="Type I PLP-dependent aspartate aminotransferase-like (Major domain)"/>
    <property type="match status" value="1"/>
</dbReference>
<dbReference type="GO" id="GO:0008168">
    <property type="term" value="F:methyltransferase activity"/>
    <property type="evidence" value="ECO:0007669"/>
    <property type="project" value="UniProtKB-KW"/>
</dbReference>
<comment type="cofactor">
    <cofactor evidence="1 7 8">
        <name>pyridoxal 5'-phosphate</name>
        <dbReference type="ChEBI" id="CHEBI:597326"/>
    </cofactor>
</comment>
<gene>
    <name evidence="11" type="ORF">RFI_12929</name>
</gene>
<dbReference type="InterPro" id="IPR001085">
    <property type="entry name" value="Ser_HO-MeTrfase"/>
</dbReference>
<name>X6NFW5_RETFI</name>
<keyword evidence="9" id="KW-0472">Membrane</keyword>
<protein>
    <recommendedName>
        <fullName evidence="8">Serine hydroxymethyltransferase</fullName>
        <ecNumber evidence="8">2.1.2.1</ecNumber>
    </recommendedName>
</protein>
<comment type="caution">
    <text evidence="11">The sequence shown here is derived from an EMBL/GenBank/DDBJ whole genome shotgun (WGS) entry which is preliminary data.</text>
</comment>
<dbReference type="Pfam" id="PF00464">
    <property type="entry name" value="SHMT"/>
    <property type="match status" value="1"/>
</dbReference>
<evidence type="ECO:0000256" key="3">
    <source>
        <dbReference type="ARBA" id="ARBA00006376"/>
    </source>
</evidence>
<dbReference type="NCBIfam" id="NF000586">
    <property type="entry name" value="PRK00011.1"/>
    <property type="match status" value="1"/>
</dbReference>
<dbReference type="GO" id="GO:0032259">
    <property type="term" value="P:methylation"/>
    <property type="evidence" value="ECO:0007669"/>
    <property type="project" value="UniProtKB-KW"/>
</dbReference>
<dbReference type="CDD" id="cd00378">
    <property type="entry name" value="SHMT"/>
    <property type="match status" value="1"/>
</dbReference>
<evidence type="ECO:0000259" key="10">
    <source>
        <dbReference type="Pfam" id="PF00464"/>
    </source>
</evidence>
<keyword evidence="9" id="KW-1133">Transmembrane helix</keyword>
<dbReference type="EMBL" id="ASPP01009360">
    <property type="protein sequence ID" value="ETO24232.1"/>
    <property type="molecule type" value="Genomic_DNA"/>
</dbReference>
<keyword evidence="5 8" id="KW-0808">Transferase</keyword>
<dbReference type="GO" id="GO:0035999">
    <property type="term" value="P:tetrahydrofolate interconversion"/>
    <property type="evidence" value="ECO:0007669"/>
    <property type="project" value="UniProtKB-UniPathway"/>
</dbReference>
<comment type="function">
    <text evidence="8">Interconversion of serine and glycine.</text>
</comment>
<dbReference type="FunFam" id="3.40.640.10:FF:000097">
    <property type="entry name" value="Serine hydroxymethyltransferase"/>
    <property type="match status" value="1"/>
</dbReference>
<dbReference type="GO" id="GO:0005739">
    <property type="term" value="C:mitochondrion"/>
    <property type="evidence" value="ECO:0007669"/>
    <property type="project" value="TreeGrafter"/>
</dbReference>
<keyword evidence="6 7" id="KW-0663">Pyridoxal phosphate</keyword>
<sequence>MKAHTPNIHPFFVYFELQEKKKKKCSKCAYKCMYMGYEMTKKQTVKEDLKMTSSSLKDSDPELYNIIESEKKRQRESIVLIPSENYTSQSVLHALGSVMQNKYSEGYPGARYYGGNENIDKAERLCQTRALEAFHVKEGGQWGVNVQPLSGSPCNFYAYTAVLSPHDRIMSLDLPHGGHLSHGYQTPTKKISAVSIYFEVLPYRLNEKTGYIDYDKMEEMARVYRPKLIVGGASAYSRYWDFARMRKLCDEINAVYLFDMAHISGLVAAGVHPSPFEYADIVTTTTHKSLRGPRGAMIFYRKDHKTLKDLEDRINAAVFPGHQGGPHNHTISALATALLQAQRPEFIAYQQRVVENSKSFAKCLMQKYGYNVVSGGTDNHLALIDLRDKAVGGAQVERICELANIALNKNTVPGDKSALTPGGIRVGTPAMTTRGATTTDFDTIAGFIDEAVKIAIDVQNAAQSKKLKDFKALLEKGAESNKISELKKKSSTIHVSASCCWHWLFGLTLVIRSLSCLIPTYHLFFFTYLINYLVAFEFLF</sequence>
<accession>X6NFW5</accession>
<keyword evidence="4 8" id="KW-0554">One-carbon metabolism</keyword>
<comment type="catalytic activity">
    <reaction evidence="8">
        <text>(6R)-5,10-methylene-5,6,7,8-tetrahydrofolate + glycine + H2O = (6S)-5,6,7,8-tetrahydrofolate + L-serine</text>
        <dbReference type="Rhea" id="RHEA:15481"/>
        <dbReference type="ChEBI" id="CHEBI:15377"/>
        <dbReference type="ChEBI" id="CHEBI:15636"/>
        <dbReference type="ChEBI" id="CHEBI:33384"/>
        <dbReference type="ChEBI" id="CHEBI:57305"/>
        <dbReference type="ChEBI" id="CHEBI:57453"/>
        <dbReference type="EC" id="2.1.2.1"/>
    </reaction>
</comment>
<organism evidence="11 12">
    <name type="scientific">Reticulomyxa filosa</name>
    <dbReference type="NCBI Taxonomy" id="46433"/>
    <lineage>
        <taxon>Eukaryota</taxon>
        <taxon>Sar</taxon>
        <taxon>Rhizaria</taxon>
        <taxon>Retaria</taxon>
        <taxon>Foraminifera</taxon>
        <taxon>Monothalamids</taxon>
        <taxon>Reticulomyxidae</taxon>
        <taxon>Reticulomyxa</taxon>
    </lineage>
</organism>
<evidence type="ECO:0000256" key="1">
    <source>
        <dbReference type="ARBA" id="ARBA00001933"/>
    </source>
</evidence>
<dbReference type="OMA" id="TQPFFSQ"/>
<evidence type="ECO:0000256" key="9">
    <source>
        <dbReference type="SAM" id="Phobius"/>
    </source>
</evidence>
<keyword evidence="11" id="KW-0489">Methyltransferase</keyword>
<dbReference type="HAMAP" id="MF_00051">
    <property type="entry name" value="SHMT"/>
    <property type="match status" value="1"/>
</dbReference>
<evidence type="ECO:0000256" key="4">
    <source>
        <dbReference type="ARBA" id="ARBA00022563"/>
    </source>
</evidence>
<dbReference type="PANTHER" id="PTHR11680:SF28">
    <property type="entry name" value="SERINE HYDROXYMETHYLTRANSFERASE, MITOCHONDRIAL"/>
    <property type="match status" value="1"/>
</dbReference>
<proteinExistence type="inferred from homology"/>
<dbReference type="SUPFAM" id="SSF53383">
    <property type="entry name" value="PLP-dependent transferases"/>
    <property type="match status" value="1"/>
</dbReference>
<feature type="domain" description="Serine hydroxymethyltransferase-like" evidence="10">
    <location>
        <begin position="56"/>
        <end position="448"/>
    </location>
</feature>
<dbReference type="EC" id="2.1.2.1" evidence="8"/>
<evidence type="ECO:0000256" key="6">
    <source>
        <dbReference type="ARBA" id="ARBA00022898"/>
    </source>
</evidence>
<dbReference type="InterPro" id="IPR015421">
    <property type="entry name" value="PyrdxlP-dep_Trfase_major"/>
</dbReference>
<keyword evidence="9" id="KW-0812">Transmembrane</keyword>
<dbReference type="Proteomes" id="UP000023152">
    <property type="component" value="Unassembled WGS sequence"/>
</dbReference>
<dbReference type="InterPro" id="IPR019798">
    <property type="entry name" value="Ser_HO-MeTrfase_PLP_BS"/>
</dbReference>
<evidence type="ECO:0000313" key="12">
    <source>
        <dbReference type="Proteomes" id="UP000023152"/>
    </source>
</evidence>
<keyword evidence="12" id="KW-1185">Reference proteome</keyword>
<dbReference type="InterPro" id="IPR039429">
    <property type="entry name" value="SHMT-like_dom"/>
</dbReference>
<dbReference type="InterPro" id="IPR015422">
    <property type="entry name" value="PyrdxlP-dep_Trfase_small"/>
</dbReference>
<evidence type="ECO:0000256" key="5">
    <source>
        <dbReference type="ARBA" id="ARBA00022679"/>
    </source>
</evidence>
<dbReference type="InterPro" id="IPR015424">
    <property type="entry name" value="PyrdxlP-dep_Trfase"/>
</dbReference>
<dbReference type="AlphaFoldDB" id="X6NFW5"/>
<evidence type="ECO:0000256" key="2">
    <source>
        <dbReference type="ARBA" id="ARBA00004777"/>
    </source>
</evidence>
<comment type="similarity">
    <text evidence="3 8">Belongs to the SHMT family.</text>
</comment>
<dbReference type="OrthoDB" id="10265628at2759"/>
<dbReference type="GO" id="GO:0004372">
    <property type="term" value="F:glycine hydroxymethyltransferase activity"/>
    <property type="evidence" value="ECO:0007669"/>
    <property type="project" value="UniProtKB-EC"/>
</dbReference>
<dbReference type="GO" id="GO:0030170">
    <property type="term" value="F:pyridoxal phosphate binding"/>
    <property type="evidence" value="ECO:0007669"/>
    <property type="project" value="InterPro"/>
</dbReference>
<feature type="modified residue" description="N6-(pyridoxal phosphate)lysine" evidence="7">
    <location>
        <position position="288"/>
    </location>
</feature>
<dbReference type="Gene3D" id="3.90.1150.10">
    <property type="entry name" value="Aspartate Aminotransferase, domain 1"/>
    <property type="match status" value="1"/>
</dbReference>
<dbReference type="GO" id="GO:0019264">
    <property type="term" value="P:glycine biosynthetic process from serine"/>
    <property type="evidence" value="ECO:0007669"/>
    <property type="project" value="InterPro"/>
</dbReference>
<evidence type="ECO:0000256" key="7">
    <source>
        <dbReference type="PIRSR" id="PIRSR000412-50"/>
    </source>
</evidence>
<comment type="pathway">
    <text evidence="2 8">One-carbon metabolism; tetrahydrofolate interconversion.</text>
</comment>
<reference evidence="11 12" key="1">
    <citation type="journal article" date="2013" name="Curr. Biol.">
        <title>The Genome of the Foraminiferan Reticulomyxa filosa.</title>
        <authorList>
            <person name="Glockner G."/>
            <person name="Hulsmann N."/>
            <person name="Schleicher M."/>
            <person name="Noegel A.A."/>
            <person name="Eichinger L."/>
            <person name="Gallinger C."/>
            <person name="Pawlowski J."/>
            <person name="Sierra R."/>
            <person name="Euteneuer U."/>
            <person name="Pillet L."/>
            <person name="Moustafa A."/>
            <person name="Platzer M."/>
            <person name="Groth M."/>
            <person name="Szafranski K."/>
            <person name="Schliwa M."/>
        </authorList>
    </citation>
    <scope>NUCLEOTIDE SEQUENCE [LARGE SCALE GENOMIC DNA]</scope>
</reference>
<evidence type="ECO:0000256" key="8">
    <source>
        <dbReference type="RuleBase" id="RU000585"/>
    </source>
</evidence>
<dbReference type="PROSITE" id="PS00096">
    <property type="entry name" value="SHMT"/>
    <property type="match status" value="1"/>
</dbReference>
<dbReference type="PANTHER" id="PTHR11680">
    <property type="entry name" value="SERINE HYDROXYMETHYLTRANSFERASE"/>
    <property type="match status" value="1"/>
</dbReference>